<proteinExistence type="inferred from homology"/>
<dbReference type="InterPro" id="IPR000834">
    <property type="entry name" value="Peptidase_M14"/>
</dbReference>
<feature type="transmembrane region" description="Helical" evidence="3">
    <location>
        <begin position="247"/>
        <end position="267"/>
    </location>
</feature>
<protein>
    <recommendedName>
        <fullName evidence="4">Peptidase M14 domain-containing protein</fullName>
    </recommendedName>
</protein>
<dbReference type="EMBL" id="JBICBT010000867">
    <property type="protein sequence ID" value="KAL3096246.1"/>
    <property type="molecule type" value="Genomic_DNA"/>
</dbReference>
<feature type="region of interest" description="Disordered" evidence="2">
    <location>
        <begin position="31"/>
        <end position="108"/>
    </location>
</feature>
<keyword evidence="6" id="KW-1185">Reference proteome</keyword>
<keyword evidence="3" id="KW-0472">Membrane</keyword>
<feature type="domain" description="Peptidase M14" evidence="4">
    <location>
        <begin position="135"/>
        <end position="174"/>
    </location>
</feature>
<dbReference type="Pfam" id="PF00246">
    <property type="entry name" value="Peptidase_M14"/>
    <property type="match status" value="1"/>
</dbReference>
<feature type="compositionally biased region" description="Polar residues" evidence="2">
    <location>
        <begin position="93"/>
        <end position="108"/>
    </location>
</feature>
<evidence type="ECO:0000313" key="6">
    <source>
        <dbReference type="Proteomes" id="UP001620626"/>
    </source>
</evidence>
<dbReference type="Gene3D" id="3.40.630.10">
    <property type="entry name" value="Zn peptidases"/>
    <property type="match status" value="1"/>
</dbReference>
<gene>
    <name evidence="5" type="ORF">niasHT_021960</name>
</gene>
<evidence type="ECO:0000256" key="2">
    <source>
        <dbReference type="SAM" id="MobiDB-lite"/>
    </source>
</evidence>
<accession>A0ABD2K025</accession>
<comment type="caution">
    <text evidence="5">The sequence shown here is derived from an EMBL/GenBank/DDBJ whole genome shotgun (WGS) entry which is preliminary data.</text>
</comment>
<evidence type="ECO:0000313" key="5">
    <source>
        <dbReference type="EMBL" id="KAL3096246.1"/>
    </source>
</evidence>
<keyword evidence="3" id="KW-0812">Transmembrane</keyword>
<comment type="similarity">
    <text evidence="1">Belongs to the peptidase M14 family.</text>
</comment>
<organism evidence="5 6">
    <name type="scientific">Heterodera trifolii</name>
    <dbReference type="NCBI Taxonomy" id="157864"/>
    <lineage>
        <taxon>Eukaryota</taxon>
        <taxon>Metazoa</taxon>
        <taxon>Ecdysozoa</taxon>
        <taxon>Nematoda</taxon>
        <taxon>Chromadorea</taxon>
        <taxon>Rhabditida</taxon>
        <taxon>Tylenchina</taxon>
        <taxon>Tylenchomorpha</taxon>
        <taxon>Tylenchoidea</taxon>
        <taxon>Heteroderidae</taxon>
        <taxon>Heteroderinae</taxon>
        <taxon>Heterodera</taxon>
    </lineage>
</organism>
<name>A0ABD2K025_9BILA</name>
<evidence type="ECO:0000256" key="1">
    <source>
        <dbReference type="ARBA" id="ARBA00005988"/>
    </source>
</evidence>
<feature type="transmembrane region" description="Helical" evidence="3">
    <location>
        <begin position="218"/>
        <end position="241"/>
    </location>
</feature>
<evidence type="ECO:0000259" key="4">
    <source>
        <dbReference type="Pfam" id="PF00246"/>
    </source>
</evidence>
<dbReference type="SUPFAM" id="SSF53187">
    <property type="entry name" value="Zn-dependent exopeptidases"/>
    <property type="match status" value="1"/>
</dbReference>
<keyword evidence="3" id="KW-1133">Transmembrane helix</keyword>
<reference evidence="5 6" key="1">
    <citation type="submission" date="2024-10" db="EMBL/GenBank/DDBJ databases">
        <authorList>
            <person name="Kim D."/>
        </authorList>
    </citation>
    <scope>NUCLEOTIDE SEQUENCE [LARGE SCALE GENOMIC DNA]</scope>
    <source>
        <strain evidence="5">BH-2024</strain>
    </source>
</reference>
<evidence type="ECO:0000256" key="3">
    <source>
        <dbReference type="SAM" id="Phobius"/>
    </source>
</evidence>
<feature type="compositionally biased region" description="Basic and acidic residues" evidence="2">
    <location>
        <begin position="64"/>
        <end position="74"/>
    </location>
</feature>
<sequence length="270" mass="30880">MDNKMRGEKEKEVTMAFGVSRTTIAKWKCQLGKRGDDQWSEEEAANEQMDTSDEGTENLDGEEDGHQPMAHEDNANANENDSENAKYSENDSENANYSENDSENANYSENDTQIGAKESLGELFVQNPYFIGSPVSDTNKRIVWIDGAMHVREWASIHTALWFSDQWFQYFNSNGPQWLILLRIGCLLSFVDNPCFNVKFGIVFLRGSYKILIAMESAFAMILDLGYYVSFLVVISGIKFIRYEYCFWFIIVPDVLGDMAQMTMVFTRVL</sequence>
<dbReference type="AlphaFoldDB" id="A0ABD2K025"/>
<dbReference type="Proteomes" id="UP001620626">
    <property type="component" value="Unassembled WGS sequence"/>
</dbReference>
<feature type="compositionally biased region" description="Acidic residues" evidence="2">
    <location>
        <begin position="38"/>
        <end position="63"/>
    </location>
</feature>